<comment type="caution">
    <text evidence="1">The sequence shown here is derived from an EMBL/GenBank/DDBJ whole genome shotgun (WGS) entry which is preliminary data.</text>
</comment>
<dbReference type="Proteomes" id="UP000576393">
    <property type="component" value="Unassembled WGS sequence"/>
</dbReference>
<sequence length="460" mass="50713">MERWETPSLEVSEPKHITDRLTSITSLSRDQRPDPTFTIAFDGSNQEVEARAGYPSVRVGYMQIAGVYVNIAQFLNANRSGLVNARELEKSQITQTVNSVLPGSNVHLKGLKGKETWRAELNRSFGESSITDFGSAFTLTDALMTIHGAPGNPAGQLVLSKCPNCGSAGTPQQIVTVTGGVCTEPLCSTTLYPTDILRTYEDFSEDGENIRPLNVAMNMAERLLLISYIDGFYRVQPQMLSQGLFITDGPLAVYGPSAPMKSRFLAYWNNLCIDLEAKGISVPLLVGIEKNGQFVDHANVIQEHIPDGHVMMLDTPYINTYIVNKEADHHYGKDEFYGRRFIYKTTTGEVLVLSVPRVPGGPPYEKPRPKANGEFFPLVSESFDSYPTLRATLEILDQLQTRLYPNAVIPVALAHSASSLPLGTGHSVLTLLAQRSLGMPENSISLSRFKPHNHGRRNSR</sequence>
<proteinExistence type="predicted"/>
<keyword evidence="2" id="KW-1185">Reference proteome</keyword>
<reference evidence="1 2" key="1">
    <citation type="submission" date="2020-07" db="EMBL/GenBank/DDBJ databases">
        <title>Sequencing the genomes of 1000 actinobacteria strains.</title>
        <authorList>
            <person name="Klenk H.-P."/>
        </authorList>
    </citation>
    <scope>NUCLEOTIDE SEQUENCE [LARGE SCALE GENOMIC DNA]</scope>
    <source>
        <strain evidence="1 2">DSM 45763</strain>
    </source>
</reference>
<gene>
    <name evidence="1" type="ORF">HDA43_003089</name>
</gene>
<dbReference type="EMBL" id="JACCCO010000001">
    <property type="protein sequence ID" value="NYF40930.1"/>
    <property type="molecule type" value="Genomic_DNA"/>
</dbReference>
<accession>A0A852UYA4</accession>
<dbReference type="RefSeq" id="WP_179821247.1">
    <property type="nucleotide sequence ID" value="NZ_JACCCO010000001.1"/>
</dbReference>
<evidence type="ECO:0008006" key="3">
    <source>
        <dbReference type="Google" id="ProtNLM"/>
    </source>
</evidence>
<protein>
    <recommendedName>
        <fullName evidence="3">NurA domain-containing protein</fullName>
    </recommendedName>
</protein>
<evidence type="ECO:0000313" key="1">
    <source>
        <dbReference type="EMBL" id="NYF40930.1"/>
    </source>
</evidence>
<dbReference type="AlphaFoldDB" id="A0A852UYA4"/>
<evidence type="ECO:0000313" key="2">
    <source>
        <dbReference type="Proteomes" id="UP000576393"/>
    </source>
</evidence>
<organism evidence="1 2">
    <name type="scientific">Streptosporangium sandarakinum</name>
    <dbReference type="NCBI Taxonomy" id="1260955"/>
    <lineage>
        <taxon>Bacteria</taxon>
        <taxon>Bacillati</taxon>
        <taxon>Actinomycetota</taxon>
        <taxon>Actinomycetes</taxon>
        <taxon>Streptosporangiales</taxon>
        <taxon>Streptosporangiaceae</taxon>
        <taxon>Streptosporangium</taxon>
    </lineage>
</organism>
<name>A0A852UYA4_9ACTN</name>